<dbReference type="EMBL" id="CADCUQ010000842">
    <property type="protein sequence ID" value="CAA9433498.1"/>
    <property type="molecule type" value="Genomic_DNA"/>
</dbReference>
<dbReference type="AlphaFoldDB" id="A0A6J4Q401"/>
<dbReference type="GO" id="GO:0008914">
    <property type="term" value="F:leucyl-tRNA--protein transferase activity"/>
    <property type="evidence" value="ECO:0007669"/>
    <property type="project" value="UniProtKB-UniRule"/>
</dbReference>
<evidence type="ECO:0000256" key="2">
    <source>
        <dbReference type="ARBA" id="ARBA00022679"/>
    </source>
</evidence>
<sequence length="202" mass="22588">MDVMPLDPESLLSVYAQGAFPMADRDGVVRLYTADPRGVLPLDPPEAFHVPGTLRQLVRRPPDRGGFEVRVNGDFEGTMRGCMEAREGGTWINDDLVAAYARLHEMGFAHSVECWRGGELAGGLYGVSLGAAFFGESMFHRHRDASKVALVHLVERLRARGFELLDTQATTGHLRRFGCVEIPARDYMRRLRLAITKDRNFD</sequence>
<dbReference type="InterPro" id="IPR016181">
    <property type="entry name" value="Acyl_CoA_acyltransferase"/>
</dbReference>
<dbReference type="InterPro" id="IPR042203">
    <property type="entry name" value="Leu/Phe-tRNA_Trfase_C"/>
</dbReference>
<organism evidence="5">
    <name type="scientific">uncultured Phycisphaerae bacterium</name>
    <dbReference type="NCBI Taxonomy" id="904963"/>
    <lineage>
        <taxon>Bacteria</taxon>
        <taxon>Pseudomonadati</taxon>
        <taxon>Planctomycetota</taxon>
        <taxon>Phycisphaerae</taxon>
        <taxon>environmental samples</taxon>
    </lineage>
</organism>
<comment type="catalytic activity">
    <reaction evidence="4">
        <text>N-terminal L-arginyl-[protein] + L-leucyl-tRNA(Leu) = N-terminal L-leucyl-L-arginyl-[protein] + tRNA(Leu) + H(+)</text>
        <dbReference type="Rhea" id="RHEA:50416"/>
        <dbReference type="Rhea" id="RHEA-COMP:9613"/>
        <dbReference type="Rhea" id="RHEA-COMP:9622"/>
        <dbReference type="Rhea" id="RHEA-COMP:12672"/>
        <dbReference type="Rhea" id="RHEA-COMP:12673"/>
        <dbReference type="ChEBI" id="CHEBI:15378"/>
        <dbReference type="ChEBI" id="CHEBI:64719"/>
        <dbReference type="ChEBI" id="CHEBI:78442"/>
        <dbReference type="ChEBI" id="CHEBI:78494"/>
        <dbReference type="ChEBI" id="CHEBI:133044"/>
        <dbReference type="EC" id="2.3.2.6"/>
    </reaction>
</comment>
<dbReference type="PANTHER" id="PTHR30098:SF2">
    <property type="entry name" value="LEUCYL_PHENYLALANYL-TRNA--PROTEIN TRANSFERASE"/>
    <property type="match status" value="1"/>
</dbReference>
<dbReference type="NCBIfam" id="TIGR00667">
    <property type="entry name" value="aat"/>
    <property type="match status" value="1"/>
</dbReference>
<dbReference type="SUPFAM" id="SSF55729">
    <property type="entry name" value="Acyl-CoA N-acyltransferases (Nat)"/>
    <property type="match status" value="1"/>
</dbReference>
<evidence type="ECO:0000256" key="3">
    <source>
        <dbReference type="ARBA" id="ARBA00023315"/>
    </source>
</evidence>
<dbReference type="PANTHER" id="PTHR30098">
    <property type="entry name" value="LEUCYL/PHENYLALANYL-TRNA--PROTEIN TRANSFERASE"/>
    <property type="match status" value="1"/>
</dbReference>
<comment type="catalytic activity">
    <reaction evidence="4">
        <text>N-terminal L-lysyl-[protein] + L-leucyl-tRNA(Leu) = N-terminal L-leucyl-L-lysyl-[protein] + tRNA(Leu) + H(+)</text>
        <dbReference type="Rhea" id="RHEA:12340"/>
        <dbReference type="Rhea" id="RHEA-COMP:9613"/>
        <dbReference type="Rhea" id="RHEA-COMP:9622"/>
        <dbReference type="Rhea" id="RHEA-COMP:12670"/>
        <dbReference type="Rhea" id="RHEA-COMP:12671"/>
        <dbReference type="ChEBI" id="CHEBI:15378"/>
        <dbReference type="ChEBI" id="CHEBI:65249"/>
        <dbReference type="ChEBI" id="CHEBI:78442"/>
        <dbReference type="ChEBI" id="CHEBI:78494"/>
        <dbReference type="ChEBI" id="CHEBI:133043"/>
        <dbReference type="EC" id="2.3.2.6"/>
    </reaction>
</comment>
<keyword evidence="1 4" id="KW-0963">Cytoplasm</keyword>
<dbReference type="HAMAP" id="MF_00688">
    <property type="entry name" value="Leu_Phe_trans"/>
    <property type="match status" value="1"/>
</dbReference>
<gene>
    <name evidence="4" type="primary">aat</name>
    <name evidence="5" type="ORF">AVDCRST_MAG64-3668</name>
</gene>
<dbReference type="GO" id="GO:0030163">
    <property type="term" value="P:protein catabolic process"/>
    <property type="evidence" value="ECO:0007669"/>
    <property type="project" value="UniProtKB-UniRule"/>
</dbReference>
<dbReference type="GO" id="GO:0005737">
    <property type="term" value="C:cytoplasm"/>
    <property type="evidence" value="ECO:0007669"/>
    <property type="project" value="UniProtKB-SubCell"/>
</dbReference>
<keyword evidence="3 4" id="KW-0012">Acyltransferase</keyword>
<keyword evidence="2 4" id="KW-0808">Transferase</keyword>
<comment type="subcellular location">
    <subcellularLocation>
        <location evidence="4">Cytoplasm</location>
    </subcellularLocation>
</comment>
<protein>
    <recommendedName>
        <fullName evidence="4">Leucyl/phenylalanyl-tRNA--protein transferase</fullName>
        <ecNumber evidence="4">2.3.2.6</ecNumber>
    </recommendedName>
    <alternativeName>
        <fullName evidence="4">L/F-transferase</fullName>
    </alternativeName>
    <alternativeName>
        <fullName evidence="4">Leucyltransferase</fullName>
    </alternativeName>
    <alternativeName>
        <fullName evidence="4">Phenyalanyltransferase</fullName>
    </alternativeName>
</protein>
<dbReference type="EC" id="2.3.2.6" evidence="4"/>
<dbReference type="Gene3D" id="3.40.630.70">
    <property type="entry name" value="Leucyl/phenylalanyl-tRNA-protein transferase, C-terminal domain"/>
    <property type="match status" value="1"/>
</dbReference>
<comment type="similarity">
    <text evidence="4">Belongs to the L/F-transferase family.</text>
</comment>
<name>A0A6J4Q401_9BACT</name>
<comment type="function">
    <text evidence="4">Functions in the N-end rule pathway of protein degradation where it conjugates Leu, Phe and, less efficiently, Met from aminoacyl-tRNAs to the N-termini of proteins containing an N-terminal arginine or lysine.</text>
</comment>
<evidence type="ECO:0000313" key="5">
    <source>
        <dbReference type="EMBL" id="CAA9433498.1"/>
    </source>
</evidence>
<reference evidence="5" key="1">
    <citation type="submission" date="2020-02" db="EMBL/GenBank/DDBJ databases">
        <authorList>
            <person name="Meier V. D."/>
        </authorList>
    </citation>
    <scope>NUCLEOTIDE SEQUENCE</scope>
    <source>
        <strain evidence="5">AVDCRST_MAG64</strain>
    </source>
</reference>
<accession>A0A6J4Q401</accession>
<evidence type="ECO:0000256" key="4">
    <source>
        <dbReference type="HAMAP-Rule" id="MF_00688"/>
    </source>
</evidence>
<comment type="catalytic activity">
    <reaction evidence="4">
        <text>L-phenylalanyl-tRNA(Phe) + an N-terminal L-alpha-aminoacyl-[protein] = an N-terminal L-phenylalanyl-L-alpha-aminoacyl-[protein] + tRNA(Phe)</text>
        <dbReference type="Rhea" id="RHEA:43632"/>
        <dbReference type="Rhea" id="RHEA-COMP:9668"/>
        <dbReference type="Rhea" id="RHEA-COMP:9699"/>
        <dbReference type="Rhea" id="RHEA-COMP:10636"/>
        <dbReference type="Rhea" id="RHEA-COMP:10637"/>
        <dbReference type="ChEBI" id="CHEBI:78442"/>
        <dbReference type="ChEBI" id="CHEBI:78531"/>
        <dbReference type="ChEBI" id="CHEBI:78597"/>
        <dbReference type="ChEBI" id="CHEBI:83561"/>
        <dbReference type="EC" id="2.3.2.6"/>
    </reaction>
</comment>
<proteinExistence type="inferred from homology"/>
<dbReference type="InterPro" id="IPR004616">
    <property type="entry name" value="Leu/Phe-tRNA_Trfase"/>
</dbReference>
<dbReference type="Pfam" id="PF03588">
    <property type="entry name" value="Leu_Phe_trans"/>
    <property type="match status" value="1"/>
</dbReference>
<evidence type="ECO:0000256" key="1">
    <source>
        <dbReference type="ARBA" id="ARBA00022490"/>
    </source>
</evidence>